<reference evidence="1 2" key="1">
    <citation type="submission" date="2017-06" db="EMBL/GenBank/DDBJ databases">
        <title>A platform for efficient transgenesis in Macrostomum lignano, a flatworm model organism for stem cell research.</title>
        <authorList>
            <person name="Berezikov E."/>
        </authorList>
    </citation>
    <scope>NUCLEOTIDE SEQUENCE [LARGE SCALE GENOMIC DNA]</scope>
    <source>
        <strain evidence="1">DV1</strain>
        <tissue evidence="1">Whole organism</tissue>
    </source>
</reference>
<dbReference type="Proteomes" id="UP000215902">
    <property type="component" value="Unassembled WGS sequence"/>
</dbReference>
<gene>
    <name evidence="1" type="ORF">BOX15_Mlig012155g1</name>
</gene>
<evidence type="ECO:0000313" key="1">
    <source>
        <dbReference type="EMBL" id="PAA78436.1"/>
    </source>
</evidence>
<name>A0A267FXG8_9PLAT</name>
<evidence type="ECO:0000313" key="2">
    <source>
        <dbReference type="Proteomes" id="UP000215902"/>
    </source>
</evidence>
<comment type="caution">
    <text evidence="1">The sequence shown here is derived from an EMBL/GenBank/DDBJ whole genome shotgun (WGS) entry which is preliminary data.</text>
</comment>
<proteinExistence type="predicted"/>
<dbReference type="AlphaFoldDB" id="A0A267FXG8"/>
<organism evidence="1 2">
    <name type="scientific">Macrostomum lignano</name>
    <dbReference type="NCBI Taxonomy" id="282301"/>
    <lineage>
        <taxon>Eukaryota</taxon>
        <taxon>Metazoa</taxon>
        <taxon>Spiralia</taxon>
        <taxon>Lophotrochozoa</taxon>
        <taxon>Platyhelminthes</taxon>
        <taxon>Rhabditophora</taxon>
        <taxon>Macrostomorpha</taxon>
        <taxon>Macrostomida</taxon>
        <taxon>Macrostomidae</taxon>
        <taxon>Macrostomum</taxon>
    </lineage>
</organism>
<dbReference type="OrthoDB" id="447516at2759"/>
<accession>A0A267FXG8</accession>
<keyword evidence="2" id="KW-1185">Reference proteome</keyword>
<protein>
    <submittedName>
        <fullName evidence="1">Uncharacterized protein</fullName>
    </submittedName>
</protein>
<sequence>MGNASPINHYRHSQLQGLALLQSESVIIVDNREGSFFPTNSIKPQAKVEASTGRDSHCVVVNDDHLFPDAVTPSKVDVKLCETYDVPYMDDDCFILDECWYITDDSRLTCLRSGE</sequence>
<dbReference type="EMBL" id="NIVC01000690">
    <property type="protein sequence ID" value="PAA78436.1"/>
    <property type="molecule type" value="Genomic_DNA"/>
</dbReference>